<reference evidence="1" key="1">
    <citation type="submission" date="2017-02" db="UniProtKB">
        <authorList>
            <consortium name="WormBaseParasite"/>
        </authorList>
    </citation>
    <scope>IDENTIFICATION</scope>
</reference>
<dbReference type="AlphaFoldDB" id="A0A0N4VZZ8"/>
<organism evidence="1">
    <name type="scientific">Haemonchus placei</name>
    <name type="common">Barber's pole worm</name>
    <dbReference type="NCBI Taxonomy" id="6290"/>
    <lineage>
        <taxon>Eukaryota</taxon>
        <taxon>Metazoa</taxon>
        <taxon>Ecdysozoa</taxon>
        <taxon>Nematoda</taxon>
        <taxon>Chromadorea</taxon>
        <taxon>Rhabditida</taxon>
        <taxon>Rhabditina</taxon>
        <taxon>Rhabditomorpha</taxon>
        <taxon>Strongyloidea</taxon>
        <taxon>Trichostrongylidae</taxon>
        <taxon>Haemonchus</taxon>
    </lineage>
</organism>
<accession>A0A0N4VZZ8</accession>
<evidence type="ECO:0000313" key="1">
    <source>
        <dbReference type="WBParaSite" id="HPLM_0000287201-mRNA-1"/>
    </source>
</evidence>
<dbReference type="WBParaSite" id="HPLM_0000287201-mRNA-1">
    <property type="protein sequence ID" value="HPLM_0000287201-mRNA-1"/>
    <property type="gene ID" value="HPLM_0000287201"/>
</dbReference>
<proteinExistence type="predicted"/>
<name>A0A0N4VZZ8_HAEPC</name>
<sequence length="48" mass="5303">LTESRRRRPSHAVFETGAKLFFGTCGSRGVGGIRVLANMHLAMNIHSY</sequence>
<protein>
    <submittedName>
        <fullName evidence="1">Ketoacyl_synth_N domain-containing protein</fullName>
    </submittedName>
</protein>